<keyword evidence="9" id="KW-1185">Reference proteome</keyword>
<feature type="transmembrane region" description="Helical" evidence="7">
    <location>
        <begin position="209"/>
        <end position="229"/>
    </location>
</feature>
<dbReference type="STRING" id="209880.SAMN02910343_00856"/>
<name>A0A1G5VU94_9FIRM</name>
<feature type="transmembrane region" description="Helical" evidence="7">
    <location>
        <begin position="178"/>
        <end position="197"/>
    </location>
</feature>
<feature type="transmembrane region" description="Helical" evidence="7">
    <location>
        <begin position="252"/>
        <end position="277"/>
    </location>
</feature>
<dbReference type="Pfam" id="PF00209">
    <property type="entry name" value="SNF"/>
    <property type="match status" value="2"/>
</dbReference>
<dbReference type="GO" id="GO:0015293">
    <property type="term" value="F:symporter activity"/>
    <property type="evidence" value="ECO:0007669"/>
    <property type="project" value="UniProtKB-KW"/>
</dbReference>
<accession>A0A1G5VU94</accession>
<dbReference type="InterPro" id="IPR000175">
    <property type="entry name" value="Na/ntran_symport"/>
</dbReference>
<evidence type="ECO:0000256" key="3">
    <source>
        <dbReference type="ARBA" id="ARBA00022692"/>
    </source>
</evidence>
<dbReference type="Proteomes" id="UP000199689">
    <property type="component" value="Unassembled WGS sequence"/>
</dbReference>
<keyword evidence="3 6" id="KW-0812">Transmembrane</keyword>
<dbReference type="InterPro" id="IPR037272">
    <property type="entry name" value="SNS_sf"/>
</dbReference>
<feature type="transmembrane region" description="Helical" evidence="7">
    <location>
        <begin position="467"/>
        <end position="487"/>
    </location>
</feature>
<dbReference type="AlphaFoldDB" id="A0A1G5VU94"/>
<organism evidence="8 9">
    <name type="scientific">Allisonella histaminiformans</name>
    <dbReference type="NCBI Taxonomy" id="209880"/>
    <lineage>
        <taxon>Bacteria</taxon>
        <taxon>Bacillati</taxon>
        <taxon>Bacillota</taxon>
        <taxon>Negativicutes</taxon>
        <taxon>Veillonellales</taxon>
        <taxon>Veillonellaceae</taxon>
        <taxon>Allisonella</taxon>
    </lineage>
</organism>
<feature type="transmembrane region" description="Helical" evidence="7">
    <location>
        <begin position="425"/>
        <end position="446"/>
    </location>
</feature>
<dbReference type="SUPFAM" id="SSF161070">
    <property type="entry name" value="SNF-like"/>
    <property type="match status" value="1"/>
</dbReference>
<evidence type="ECO:0000256" key="2">
    <source>
        <dbReference type="ARBA" id="ARBA00022448"/>
    </source>
</evidence>
<feature type="transmembrane region" description="Helical" evidence="7">
    <location>
        <begin position="340"/>
        <end position="361"/>
    </location>
</feature>
<gene>
    <name evidence="8" type="ORF">SAMN02910343_00856</name>
</gene>
<keyword evidence="6" id="KW-0769">Symport</keyword>
<evidence type="ECO:0000256" key="6">
    <source>
        <dbReference type="RuleBase" id="RU003732"/>
    </source>
</evidence>
<dbReference type="CDD" id="cd10336">
    <property type="entry name" value="SLC6sbd_Tyt1-Like"/>
    <property type="match status" value="1"/>
</dbReference>
<feature type="transmembrane region" description="Helical" evidence="7">
    <location>
        <begin position="44"/>
        <end position="61"/>
    </location>
</feature>
<dbReference type="InterPro" id="IPR047218">
    <property type="entry name" value="YocR/YhdH-like"/>
</dbReference>
<keyword evidence="5 7" id="KW-0472">Membrane</keyword>
<comment type="subcellular location">
    <subcellularLocation>
        <location evidence="1">Membrane</location>
        <topology evidence="1">Multi-pass membrane protein</topology>
    </subcellularLocation>
</comment>
<dbReference type="PANTHER" id="PTHR42948">
    <property type="entry name" value="TRANSPORTER"/>
    <property type="match status" value="1"/>
</dbReference>
<protein>
    <recommendedName>
        <fullName evidence="6">Transporter</fullName>
    </recommendedName>
</protein>
<dbReference type="GO" id="GO:0016020">
    <property type="term" value="C:membrane"/>
    <property type="evidence" value="ECO:0007669"/>
    <property type="project" value="UniProtKB-SubCell"/>
</dbReference>
<evidence type="ECO:0000256" key="1">
    <source>
        <dbReference type="ARBA" id="ARBA00004141"/>
    </source>
</evidence>
<dbReference type="EMBL" id="FMXA01000009">
    <property type="protein sequence ID" value="SDA49006.1"/>
    <property type="molecule type" value="Genomic_DNA"/>
</dbReference>
<reference evidence="8 9" key="1">
    <citation type="submission" date="2016-10" db="EMBL/GenBank/DDBJ databases">
        <authorList>
            <person name="de Groot N.N."/>
        </authorList>
    </citation>
    <scope>NUCLEOTIDE SEQUENCE [LARGE SCALE GENOMIC DNA]</scope>
    <source>
        <strain evidence="8 9">DSM 15230</strain>
    </source>
</reference>
<keyword evidence="2 6" id="KW-0813">Transport</keyword>
<dbReference type="PANTHER" id="PTHR42948:SF1">
    <property type="entry name" value="TRANSPORTER"/>
    <property type="match status" value="1"/>
</dbReference>
<evidence type="ECO:0000256" key="5">
    <source>
        <dbReference type="ARBA" id="ARBA00023136"/>
    </source>
</evidence>
<evidence type="ECO:0000256" key="4">
    <source>
        <dbReference type="ARBA" id="ARBA00022989"/>
    </source>
</evidence>
<evidence type="ECO:0000256" key="7">
    <source>
        <dbReference type="SAM" id="Phobius"/>
    </source>
</evidence>
<proteinExistence type="inferred from homology"/>
<feature type="transmembrane region" description="Helical" evidence="7">
    <location>
        <begin position="289"/>
        <end position="315"/>
    </location>
</feature>
<evidence type="ECO:0000313" key="8">
    <source>
        <dbReference type="EMBL" id="SDA49006.1"/>
    </source>
</evidence>
<feature type="transmembrane region" description="Helical" evidence="7">
    <location>
        <begin position="382"/>
        <end position="405"/>
    </location>
</feature>
<feature type="transmembrane region" description="Helical" evidence="7">
    <location>
        <begin position="124"/>
        <end position="149"/>
    </location>
</feature>
<dbReference type="PROSITE" id="PS50267">
    <property type="entry name" value="NA_NEUROTRAN_SYMP_3"/>
    <property type="match status" value="1"/>
</dbReference>
<sequence length="490" mass="54015">MRVCPDGTLCYTGEIIEVNIDAFSWADSIWGIINRMQSQFSSRLGFILVSAGCAIGLGNVWRFPYITGRYGGAMFVLFYLLFLAILGLPIMLCELAVGRGSRKSIASSFDVLEPKGTRWHLYKYGAIAGNMLLMMFYTTISGWLAYYFLHMASGTFNGLSVQGVNDVFNQLLASPLTMAGYMIFVVVSCFGVCYMGVQKGVERISKTMMICLLALMLALVVNSLSLPGAGEGMTYYLKPDWQRFIAYGPQEVIFAAMGQAFFTLSLGIGSLAIFGSYIGKEKSLLGESLWIILLDTFVALMSGCIIFPACFSYGIDPGSGPNLLFLSLPNVFIHMPSGQIWGTLFFLFMIFAAFSSVIAVFENITSCFCELLNVERKKAIRWLAPLMILLSMPCVLSFNVLSGIHPLGPGTGILDLEDFLVSSNLLPAGSIIYVAFCTRISGWGWDNFYQEVNTGAGIRFPAWVKKYMTYWLPLLILYIFAAGYYGMLAG</sequence>
<keyword evidence="4 7" id="KW-1133">Transmembrane helix</keyword>
<evidence type="ECO:0000313" key="9">
    <source>
        <dbReference type="Proteomes" id="UP000199689"/>
    </source>
</evidence>
<dbReference type="PRINTS" id="PR00176">
    <property type="entry name" value="NANEUSMPORT"/>
</dbReference>
<comment type="similarity">
    <text evidence="6">Belongs to the sodium:neurotransmitter symporter (SNF) (TC 2.A.22) family.</text>
</comment>
<dbReference type="NCBIfam" id="NF037979">
    <property type="entry name" value="Na_transp"/>
    <property type="match status" value="1"/>
</dbReference>
<dbReference type="PROSITE" id="PS00610">
    <property type="entry name" value="NA_NEUROTRAN_SYMP_1"/>
    <property type="match status" value="1"/>
</dbReference>
<feature type="transmembrane region" description="Helical" evidence="7">
    <location>
        <begin position="73"/>
        <end position="97"/>
    </location>
</feature>